<dbReference type="KEGG" id="tet:TTHERM_00312800"/>
<proteinExistence type="predicted"/>
<accession>Q22KK1</accession>
<dbReference type="HOGENOM" id="CLU_898588_0_0_1"/>
<name>Q22KK1_TETTS</name>
<dbReference type="AlphaFoldDB" id="Q22KK1"/>
<sequence>MGCGGSRDKADREIKSYMIWIPFAYDVNAFFSPCENLLETAEMLRAGFEDTTEIMHDLASTNYLKSPPPPTLIDAVKVWIWTLAANNEGDIGKCHLNADSSSPYLKVDLGNECSYCKNNPDIFHPECSQNQNAKFQKALQTYIKTCIEGVKQLPDLLKNLIDLAEKSKNLAENCKSCLDALSTLEKAKALSNIAKNSATLASGVSKLKNVQTLVTEAVKNMQDIVKQVPDILATANEVAKKAVDKKHTHLADVMQDCHPGDKYDAAQIKKLKEEAEKKRKQEEEEKKKKACLINKLLEAKKLLQSKSEKK</sequence>
<feature type="coiled-coil region" evidence="1">
    <location>
        <begin position="263"/>
        <end position="292"/>
    </location>
</feature>
<gene>
    <name evidence="2" type="ORF">TTHERM_00312800</name>
</gene>
<dbReference type="GeneID" id="7843017"/>
<keyword evidence="1" id="KW-0175">Coiled coil</keyword>
<reference evidence="3" key="1">
    <citation type="journal article" date="2006" name="PLoS Biol.">
        <title>Macronuclear genome sequence of the ciliate Tetrahymena thermophila, a model eukaryote.</title>
        <authorList>
            <person name="Eisen J.A."/>
            <person name="Coyne R.S."/>
            <person name="Wu M."/>
            <person name="Wu D."/>
            <person name="Thiagarajan M."/>
            <person name="Wortman J.R."/>
            <person name="Badger J.H."/>
            <person name="Ren Q."/>
            <person name="Amedeo P."/>
            <person name="Jones K.M."/>
            <person name="Tallon L.J."/>
            <person name="Delcher A.L."/>
            <person name="Salzberg S.L."/>
            <person name="Silva J.C."/>
            <person name="Haas B.J."/>
            <person name="Majoros W.H."/>
            <person name="Farzad M."/>
            <person name="Carlton J.M."/>
            <person name="Smith R.K. Jr."/>
            <person name="Garg J."/>
            <person name="Pearlman R.E."/>
            <person name="Karrer K.M."/>
            <person name="Sun L."/>
            <person name="Manning G."/>
            <person name="Elde N.C."/>
            <person name="Turkewitz A.P."/>
            <person name="Asai D.J."/>
            <person name="Wilkes D.E."/>
            <person name="Wang Y."/>
            <person name="Cai H."/>
            <person name="Collins K."/>
            <person name="Stewart B.A."/>
            <person name="Lee S.R."/>
            <person name="Wilamowska K."/>
            <person name="Weinberg Z."/>
            <person name="Ruzzo W.L."/>
            <person name="Wloga D."/>
            <person name="Gaertig J."/>
            <person name="Frankel J."/>
            <person name="Tsao C.-C."/>
            <person name="Gorovsky M.A."/>
            <person name="Keeling P.J."/>
            <person name="Waller R.F."/>
            <person name="Patron N.J."/>
            <person name="Cherry J.M."/>
            <person name="Stover N.A."/>
            <person name="Krieger C.J."/>
            <person name="del Toro C."/>
            <person name="Ryder H.F."/>
            <person name="Williamson S.C."/>
            <person name="Barbeau R.A."/>
            <person name="Hamilton E.P."/>
            <person name="Orias E."/>
        </authorList>
    </citation>
    <scope>NUCLEOTIDE SEQUENCE [LARGE SCALE GENOMIC DNA]</scope>
    <source>
        <strain evidence="3">SB210</strain>
    </source>
</reference>
<dbReference type="RefSeq" id="XP_001033461.1">
    <property type="nucleotide sequence ID" value="XM_001033461.3"/>
</dbReference>
<dbReference type="Proteomes" id="UP000009168">
    <property type="component" value="Unassembled WGS sequence"/>
</dbReference>
<evidence type="ECO:0000313" key="2">
    <source>
        <dbReference type="EMBL" id="EAR85798.1"/>
    </source>
</evidence>
<protein>
    <submittedName>
        <fullName evidence="2">Uncharacterized protein</fullName>
    </submittedName>
</protein>
<keyword evidence="3" id="KW-1185">Reference proteome</keyword>
<evidence type="ECO:0000313" key="3">
    <source>
        <dbReference type="Proteomes" id="UP000009168"/>
    </source>
</evidence>
<organism evidence="2 3">
    <name type="scientific">Tetrahymena thermophila (strain SB210)</name>
    <dbReference type="NCBI Taxonomy" id="312017"/>
    <lineage>
        <taxon>Eukaryota</taxon>
        <taxon>Sar</taxon>
        <taxon>Alveolata</taxon>
        <taxon>Ciliophora</taxon>
        <taxon>Intramacronucleata</taxon>
        <taxon>Oligohymenophorea</taxon>
        <taxon>Hymenostomatida</taxon>
        <taxon>Tetrahymenina</taxon>
        <taxon>Tetrahymenidae</taxon>
        <taxon>Tetrahymena</taxon>
    </lineage>
</organism>
<dbReference type="EMBL" id="GG662498">
    <property type="protein sequence ID" value="EAR85798.1"/>
    <property type="molecule type" value="Genomic_DNA"/>
</dbReference>
<dbReference type="InParanoid" id="Q22KK1"/>
<evidence type="ECO:0000256" key="1">
    <source>
        <dbReference type="SAM" id="Coils"/>
    </source>
</evidence>